<reference evidence="1 2" key="1">
    <citation type="submission" date="2016-11" db="EMBL/GenBank/DDBJ databases">
        <authorList>
            <person name="Jaros S."/>
            <person name="Januszkiewicz K."/>
            <person name="Wedrychowicz H."/>
        </authorList>
    </citation>
    <scope>NUCLEOTIDE SEQUENCE [LARGE SCALE GENOMIC DNA]</scope>
    <source>
        <strain evidence="1 2">CECT 7868</strain>
    </source>
</reference>
<dbReference type="Proteomes" id="UP000184608">
    <property type="component" value="Unassembled WGS sequence"/>
</dbReference>
<dbReference type="Pfam" id="PF20701">
    <property type="entry name" value="HetE-N"/>
    <property type="match status" value="1"/>
</dbReference>
<dbReference type="EMBL" id="FQXZ01000004">
    <property type="protein sequence ID" value="SHH68654.1"/>
    <property type="molecule type" value="Genomic_DNA"/>
</dbReference>
<keyword evidence="2" id="KW-1185">Reference proteome</keyword>
<evidence type="ECO:0000313" key="2">
    <source>
        <dbReference type="Proteomes" id="UP000184608"/>
    </source>
</evidence>
<proteinExistence type="predicted"/>
<sequence length="114" mass="12546">MDVISFFISTVAGGVFYDAIKSGTLITGEWLKDQLKQQQISMPVDQPALDAWADELQNVPSYARSSPEALKEYLGSQHVRPVLEKHLKQTHIHIEGDNSGIVIGGDVYGGVHQK</sequence>
<protein>
    <submittedName>
        <fullName evidence="1">Uncharacterized protein</fullName>
    </submittedName>
</protein>
<organism evidence="1 2">
    <name type="scientific">Vibrio aerogenes CECT 7868</name>
    <dbReference type="NCBI Taxonomy" id="1216006"/>
    <lineage>
        <taxon>Bacteria</taxon>
        <taxon>Pseudomonadati</taxon>
        <taxon>Pseudomonadota</taxon>
        <taxon>Gammaproteobacteria</taxon>
        <taxon>Vibrionales</taxon>
        <taxon>Vibrionaceae</taxon>
        <taxon>Vibrio</taxon>
    </lineage>
</organism>
<accession>A0A1M5V0J1</accession>
<dbReference type="AlphaFoldDB" id="A0A1M5V0J1"/>
<gene>
    <name evidence="1" type="ORF">VA7868_00234</name>
</gene>
<name>A0A1M5V0J1_9VIBR</name>
<evidence type="ECO:0000313" key="1">
    <source>
        <dbReference type="EMBL" id="SHH68654.1"/>
    </source>
</evidence>